<feature type="region of interest" description="Disordered" evidence="1">
    <location>
        <begin position="1"/>
        <end position="36"/>
    </location>
</feature>
<organism evidence="3 4">
    <name type="scientific">Bacteroides fragilis str. 3783N1-6</name>
    <dbReference type="NCBI Taxonomy" id="1339310"/>
    <lineage>
        <taxon>Bacteria</taxon>
        <taxon>Pseudomonadati</taxon>
        <taxon>Bacteroidota</taxon>
        <taxon>Bacteroidia</taxon>
        <taxon>Bacteroidales</taxon>
        <taxon>Bacteroidaceae</taxon>
        <taxon>Bacteroides</taxon>
    </lineage>
</organism>
<dbReference type="InterPro" id="IPR055407">
    <property type="entry name" value="TraM_C"/>
</dbReference>
<dbReference type="Pfam" id="PF12508">
    <property type="entry name" value="Transposon_TraM"/>
    <property type="match status" value="1"/>
</dbReference>
<evidence type="ECO:0000313" key="3">
    <source>
        <dbReference type="EMBL" id="EYB11334.1"/>
    </source>
</evidence>
<feature type="region of interest" description="Disordered" evidence="1">
    <location>
        <begin position="49"/>
        <end position="91"/>
    </location>
</feature>
<dbReference type="NCBIfam" id="TIGR03779">
    <property type="entry name" value="Bac_Flav_CT_M"/>
    <property type="match status" value="1"/>
</dbReference>
<feature type="domain" description="Conjugative transposon TraM C-terminal" evidence="2">
    <location>
        <begin position="114"/>
        <end position="265"/>
    </location>
</feature>
<protein>
    <submittedName>
        <fullName evidence="3">Conjugative transposon TraM protein</fullName>
    </submittedName>
</protein>
<comment type="caution">
    <text evidence="3">The sequence shown here is derived from an EMBL/GenBank/DDBJ whole genome shotgun (WGS) entry which is preliminary data.</text>
</comment>
<dbReference type="EMBL" id="JGEU01000030">
    <property type="protein sequence ID" value="EYB11334.1"/>
    <property type="molecule type" value="Genomic_DNA"/>
</dbReference>
<reference evidence="3 4" key="1">
    <citation type="submission" date="2014-02" db="EMBL/GenBank/DDBJ databases">
        <authorList>
            <person name="Sears C."/>
            <person name="Carroll K."/>
            <person name="Sack B.R."/>
            <person name="Qadri F."/>
            <person name="Myers L.L."/>
            <person name="Chung G.-T."/>
            <person name="Escheverria P."/>
            <person name="Fraser C.M."/>
            <person name="Sadzewicz L."/>
            <person name="Shefchek K.A."/>
            <person name="Tallon L."/>
            <person name="Das S.P."/>
            <person name="Daugherty S."/>
            <person name="Mongodin E.F."/>
        </authorList>
    </citation>
    <scope>NUCLEOTIDE SEQUENCE [LARGE SCALE GENOMIC DNA]</scope>
    <source>
        <strain evidence="3 4">3783N1-6</strain>
    </source>
</reference>
<gene>
    <name evidence="3" type="ORF">M119_0870</name>
</gene>
<dbReference type="Proteomes" id="UP000021175">
    <property type="component" value="Unassembled WGS sequence"/>
</dbReference>
<evidence type="ECO:0000259" key="2">
    <source>
        <dbReference type="Pfam" id="PF12508"/>
    </source>
</evidence>
<evidence type="ECO:0000256" key="1">
    <source>
        <dbReference type="SAM" id="MobiDB-lite"/>
    </source>
</evidence>
<accession>A0AB73AS79</accession>
<feature type="compositionally biased region" description="Basic and acidic residues" evidence="1">
    <location>
        <begin position="65"/>
        <end position="82"/>
    </location>
</feature>
<evidence type="ECO:0000313" key="4">
    <source>
        <dbReference type="Proteomes" id="UP000021175"/>
    </source>
</evidence>
<dbReference type="AlphaFoldDB" id="A0AB73AS79"/>
<proteinExistence type="predicted"/>
<dbReference type="InterPro" id="IPR022187">
    <property type="entry name" value="Conjug_transposon_TraM"/>
</dbReference>
<sequence length="269" mass="29377">MLQKVEKENTSKSASLSDFDPVTEEPADTAGNEREIRRIQELIRDNERELGAGITVPVQQPISSRGKENTGLQEKKEEEVQPKHRKAVDSVPQVPARRGFNTVRLVRQEERNVIKAFVHSTQTVMVGSTLKMQLAENCLTDDGQRIRKGTPVFGEVTGIDGERVLVKIVSVNLSGNILPFEKQVYSEDAIQGIYVPGNVKAETAQEAQAAGISGANTNISGGFDMGSQLVAGAANSVINATKSAASKNIRKVKVTIKTNYRILLRQPKE</sequence>
<name>A0AB73AS79_BACFG</name>
<feature type="compositionally biased region" description="Basic and acidic residues" evidence="1">
    <location>
        <begin position="1"/>
        <end position="10"/>
    </location>
</feature>